<dbReference type="Proteomes" id="UP000010388">
    <property type="component" value="Chromosome"/>
</dbReference>
<dbReference type="RefSeq" id="WP_015110695.1">
    <property type="nucleotide sequence ID" value="NC_019675.1"/>
</dbReference>
<dbReference type="EMBL" id="CP003495">
    <property type="protein sequence ID" value="AFY30262.1"/>
    <property type="molecule type" value="Genomic_DNA"/>
</dbReference>
<dbReference type="OrthoDB" id="427567at2"/>
<evidence type="ECO:0000313" key="2">
    <source>
        <dbReference type="EMBL" id="AFY30262.1"/>
    </source>
</evidence>
<feature type="chain" id="PRO_5003933657" evidence="1">
    <location>
        <begin position="26"/>
        <end position="138"/>
    </location>
</feature>
<reference evidence="3" key="1">
    <citation type="journal article" date="2013" name="Proc. Natl. Acad. Sci. U.S.A.">
        <title>Improving the coverage of the cyanobacterial phylum using diversity-driven genome sequencing.</title>
        <authorList>
            <person name="Shih P.M."/>
            <person name="Wu D."/>
            <person name="Latifi A."/>
            <person name="Axen S.D."/>
            <person name="Fewer D.P."/>
            <person name="Talla E."/>
            <person name="Calteau A."/>
            <person name="Cai F."/>
            <person name="Tandeau de Marsac N."/>
            <person name="Rippka R."/>
            <person name="Herdman M."/>
            <person name="Sivonen K."/>
            <person name="Coursin T."/>
            <person name="Laurent T."/>
            <person name="Goodwin L."/>
            <person name="Nolan M."/>
            <person name="Davenport K.W."/>
            <person name="Han C.S."/>
            <person name="Rubin E.M."/>
            <person name="Eisen J.A."/>
            <person name="Woyke T."/>
            <person name="Gugger M."/>
            <person name="Kerfeld C.A."/>
        </authorList>
    </citation>
    <scope>NUCLEOTIDE SEQUENCE [LARGE SCALE GENOMIC DNA]</scope>
    <source>
        <strain evidence="3">ATCC 27147 / PCC 6307</strain>
    </source>
</reference>
<gene>
    <name evidence="2" type="ordered locus">Cyagr_3183</name>
</gene>
<accession>K9PA54</accession>
<dbReference type="KEGG" id="cgc:Cyagr_3183"/>
<organism evidence="2 3">
    <name type="scientific">Cyanobium gracile (strain ATCC 27147 / PCC 6307)</name>
    <dbReference type="NCBI Taxonomy" id="292564"/>
    <lineage>
        <taxon>Bacteria</taxon>
        <taxon>Bacillati</taxon>
        <taxon>Cyanobacteriota</taxon>
        <taxon>Cyanophyceae</taxon>
        <taxon>Synechococcales</taxon>
        <taxon>Prochlorococcaceae</taxon>
        <taxon>Cyanobium</taxon>
    </lineage>
</organism>
<sequence length="138" mass="14684">MARNCRRWPALLAAALLLPVTPAPAAPLPRRLGECRPTFIREIHYRLSAADANGVQIPIAGSGSAVSYTNGGYQVSYDMVPAIHGSRAGDPVELCLTFVPDCSGAPRGDGRGRVYRARNLRTGGTWTLPDSQHRCGGA</sequence>
<evidence type="ECO:0000313" key="3">
    <source>
        <dbReference type="Proteomes" id="UP000010388"/>
    </source>
</evidence>
<dbReference type="STRING" id="292564.Cyagr_3183"/>
<proteinExistence type="predicted"/>
<evidence type="ECO:0000256" key="1">
    <source>
        <dbReference type="SAM" id="SignalP"/>
    </source>
</evidence>
<dbReference type="AlphaFoldDB" id="K9PA54"/>
<keyword evidence="1" id="KW-0732">Signal</keyword>
<dbReference type="eggNOG" id="COG4461">
    <property type="taxonomic scope" value="Bacteria"/>
</dbReference>
<dbReference type="HOGENOM" id="CLU_124843_0_0_3"/>
<protein>
    <submittedName>
        <fullName evidence="2">Uncharacterized protein</fullName>
    </submittedName>
</protein>
<name>K9PA54_CYAGP</name>
<feature type="signal peptide" evidence="1">
    <location>
        <begin position="1"/>
        <end position="25"/>
    </location>
</feature>